<name>A0A9D1KLP4_9ACTN</name>
<accession>A0A9D1KLP4</accession>
<feature type="domain" description="Oxidoreductase molybdopterin-binding" evidence="3">
    <location>
        <begin position="265"/>
        <end position="408"/>
    </location>
</feature>
<evidence type="ECO:0000259" key="3">
    <source>
        <dbReference type="Pfam" id="PF00174"/>
    </source>
</evidence>
<reference evidence="4" key="1">
    <citation type="submission" date="2020-10" db="EMBL/GenBank/DDBJ databases">
        <authorList>
            <person name="Gilroy R."/>
        </authorList>
    </citation>
    <scope>NUCLEOTIDE SEQUENCE</scope>
    <source>
        <strain evidence="4">ChiGjej1B1-24693</strain>
    </source>
</reference>
<keyword evidence="2" id="KW-0472">Membrane</keyword>
<protein>
    <submittedName>
        <fullName evidence="4">Molybdopterin-dependent oxidoreductase</fullName>
    </submittedName>
</protein>
<sequence length="408" mass="42259">MAPRRGPASAPLWPYVTAGLVTAPVVLGVAELVSVLFSPASSPLVAVGAAFIDITPAWLKDLAIGLFATADKAVLVIAMVVVTAAIAAGIGVLARWRLVAALALCAVIAVGLCVVVLSRADTDGTDLLPTVLGAVIGLATLRWLVGLAHTVETRTVGTRTVETRTGSAVDGPDAQTARGGDDSTTDRRRFLRSAGVAAVAAGLVAAGGRALSAAGRVAAAARDAVRLPTPRRAAPPLPDGVGVRATGMPPFVTPNTDFYRIDTALAVPQVDPADWQLRIHGMVEQEITLDFDDLLSLELQESWVSLTCVSNPVGGELAGNAKWLGHPVRELLARARPLEGADMVLSTSVDGFTASTPLEALTDGRDALLAVGMNDEPLPHKHGFPARLVVPGLYGYVSATKWVVDLEV</sequence>
<dbReference type="GO" id="GO:0043546">
    <property type="term" value="F:molybdopterin cofactor binding"/>
    <property type="evidence" value="ECO:0007669"/>
    <property type="project" value="TreeGrafter"/>
</dbReference>
<reference evidence="4" key="2">
    <citation type="journal article" date="2021" name="PeerJ">
        <title>Extensive microbial diversity within the chicken gut microbiome revealed by metagenomics and culture.</title>
        <authorList>
            <person name="Gilroy R."/>
            <person name="Ravi A."/>
            <person name="Getino M."/>
            <person name="Pursley I."/>
            <person name="Horton D.L."/>
            <person name="Alikhan N.F."/>
            <person name="Baker D."/>
            <person name="Gharbi K."/>
            <person name="Hall N."/>
            <person name="Watson M."/>
            <person name="Adriaenssens E.M."/>
            <person name="Foster-Nyarko E."/>
            <person name="Jarju S."/>
            <person name="Secka A."/>
            <person name="Antonio M."/>
            <person name="Oren A."/>
            <person name="Chaudhuri R.R."/>
            <person name="La Ragione R."/>
            <person name="Hildebrand F."/>
            <person name="Pallen M.J."/>
        </authorList>
    </citation>
    <scope>NUCLEOTIDE SEQUENCE</scope>
    <source>
        <strain evidence="4">ChiGjej1B1-24693</strain>
    </source>
</reference>
<dbReference type="SUPFAM" id="SSF56524">
    <property type="entry name" value="Oxidoreductase molybdopterin-binding domain"/>
    <property type="match status" value="1"/>
</dbReference>
<feature type="region of interest" description="Disordered" evidence="1">
    <location>
        <begin position="158"/>
        <end position="186"/>
    </location>
</feature>
<dbReference type="EMBL" id="DVLP01000001">
    <property type="protein sequence ID" value="HIT73952.1"/>
    <property type="molecule type" value="Genomic_DNA"/>
</dbReference>
<feature type="transmembrane region" description="Helical" evidence="2">
    <location>
        <begin position="12"/>
        <end position="37"/>
    </location>
</feature>
<dbReference type="Proteomes" id="UP000886842">
    <property type="component" value="Unassembled WGS sequence"/>
</dbReference>
<evidence type="ECO:0000313" key="5">
    <source>
        <dbReference type="Proteomes" id="UP000886842"/>
    </source>
</evidence>
<feature type="transmembrane region" description="Helical" evidence="2">
    <location>
        <begin position="100"/>
        <end position="120"/>
    </location>
</feature>
<dbReference type="AlphaFoldDB" id="A0A9D1KLP4"/>
<keyword evidence="2" id="KW-0812">Transmembrane</keyword>
<feature type="transmembrane region" description="Helical" evidence="2">
    <location>
        <begin position="127"/>
        <end position="145"/>
    </location>
</feature>
<evidence type="ECO:0000256" key="1">
    <source>
        <dbReference type="SAM" id="MobiDB-lite"/>
    </source>
</evidence>
<organism evidence="4 5">
    <name type="scientific">Candidatus Avipropionibacterium avicola</name>
    <dbReference type="NCBI Taxonomy" id="2840701"/>
    <lineage>
        <taxon>Bacteria</taxon>
        <taxon>Bacillati</taxon>
        <taxon>Actinomycetota</taxon>
        <taxon>Actinomycetes</taxon>
        <taxon>Propionibacteriales</taxon>
        <taxon>Propionibacteriaceae</taxon>
        <taxon>Propionibacteriaceae incertae sedis</taxon>
        <taxon>Candidatus Avipropionibacterium</taxon>
    </lineage>
</organism>
<dbReference type="PANTHER" id="PTHR19372:SF7">
    <property type="entry name" value="SULFITE OXIDASE, MITOCHONDRIAL"/>
    <property type="match status" value="1"/>
</dbReference>
<evidence type="ECO:0000256" key="2">
    <source>
        <dbReference type="SAM" id="Phobius"/>
    </source>
</evidence>
<dbReference type="CDD" id="cd00321">
    <property type="entry name" value="SO_family_Moco"/>
    <property type="match status" value="1"/>
</dbReference>
<dbReference type="GO" id="GO:0008482">
    <property type="term" value="F:sulfite oxidase activity"/>
    <property type="evidence" value="ECO:0007669"/>
    <property type="project" value="TreeGrafter"/>
</dbReference>
<feature type="transmembrane region" description="Helical" evidence="2">
    <location>
        <begin position="73"/>
        <end position="94"/>
    </location>
</feature>
<dbReference type="InterPro" id="IPR000572">
    <property type="entry name" value="OxRdtase_Mopterin-bd_dom"/>
</dbReference>
<keyword evidence="2" id="KW-1133">Transmembrane helix</keyword>
<evidence type="ECO:0000313" key="4">
    <source>
        <dbReference type="EMBL" id="HIT73952.1"/>
    </source>
</evidence>
<comment type="caution">
    <text evidence="4">The sequence shown here is derived from an EMBL/GenBank/DDBJ whole genome shotgun (WGS) entry which is preliminary data.</text>
</comment>
<dbReference type="Pfam" id="PF00174">
    <property type="entry name" value="Oxidored_molyb"/>
    <property type="match status" value="1"/>
</dbReference>
<dbReference type="PANTHER" id="PTHR19372">
    <property type="entry name" value="SULFITE REDUCTASE"/>
    <property type="match status" value="1"/>
</dbReference>
<feature type="transmembrane region" description="Helical" evidence="2">
    <location>
        <begin position="43"/>
        <end position="61"/>
    </location>
</feature>
<dbReference type="InterPro" id="IPR036374">
    <property type="entry name" value="OxRdtase_Mopterin-bd_sf"/>
</dbReference>
<gene>
    <name evidence="4" type="ORF">IAA98_00020</name>
</gene>
<proteinExistence type="predicted"/>
<dbReference type="GO" id="GO:0020037">
    <property type="term" value="F:heme binding"/>
    <property type="evidence" value="ECO:0007669"/>
    <property type="project" value="TreeGrafter"/>
</dbReference>
<feature type="non-terminal residue" evidence="4">
    <location>
        <position position="408"/>
    </location>
</feature>
<dbReference type="GO" id="GO:0006790">
    <property type="term" value="P:sulfur compound metabolic process"/>
    <property type="evidence" value="ECO:0007669"/>
    <property type="project" value="TreeGrafter"/>
</dbReference>
<dbReference type="Gene3D" id="3.90.420.10">
    <property type="entry name" value="Oxidoreductase, molybdopterin-binding domain"/>
    <property type="match status" value="1"/>
</dbReference>